<accession>A0ABN8GGC5</accession>
<evidence type="ECO:0000313" key="6">
    <source>
        <dbReference type="Proteomes" id="UP000838821"/>
    </source>
</evidence>
<evidence type="ECO:0000256" key="1">
    <source>
        <dbReference type="ARBA" id="ARBA00022741"/>
    </source>
</evidence>
<dbReference type="InterPro" id="IPR027417">
    <property type="entry name" value="P-loop_NTPase"/>
</dbReference>
<protein>
    <recommendedName>
        <fullName evidence="4">FtsK domain-containing protein</fullName>
    </recommendedName>
</protein>
<evidence type="ECO:0000259" key="4">
    <source>
        <dbReference type="PROSITE" id="PS50901"/>
    </source>
</evidence>
<organism evidence="5 6">
    <name type="scientific">Paenibacillus allorhizoplanae</name>
    <dbReference type="NCBI Taxonomy" id="2905648"/>
    <lineage>
        <taxon>Bacteria</taxon>
        <taxon>Bacillati</taxon>
        <taxon>Bacillota</taxon>
        <taxon>Bacilli</taxon>
        <taxon>Bacillales</taxon>
        <taxon>Paenibacillaceae</taxon>
        <taxon>Paenibacillus</taxon>
    </lineage>
</organism>
<dbReference type="Gene3D" id="3.40.50.300">
    <property type="entry name" value="P-loop containing nucleotide triphosphate hydrolases"/>
    <property type="match status" value="1"/>
</dbReference>
<dbReference type="RefSeq" id="WP_236288554.1">
    <property type="nucleotide sequence ID" value="NZ_CAKMMW010000008.1"/>
</dbReference>
<feature type="binding site" evidence="3">
    <location>
        <begin position="189"/>
        <end position="196"/>
    </location>
    <ligand>
        <name>ATP</name>
        <dbReference type="ChEBI" id="CHEBI:30616"/>
    </ligand>
</feature>
<proteinExistence type="predicted"/>
<reference evidence="5" key="1">
    <citation type="submission" date="2022-01" db="EMBL/GenBank/DDBJ databases">
        <authorList>
            <person name="Criscuolo A."/>
        </authorList>
    </citation>
    <scope>NUCLEOTIDE SEQUENCE</scope>
    <source>
        <strain evidence="5">CIP111891</strain>
    </source>
</reference>
<keyword evidence="6" id="KW-1185">Reference proteome</keyword>
<sequence>MVLELATISVMAGFFGFTIFDKHAASEAKKIQRIAANCGLSVRDGGKLVTLHLLRKTHHKWGTEYVYRLPLGLSFEEVQKKQRTIEDGLNQKRGLLDLSFDDLKKIQWKHDLLEQLKNMMNGGMRRKEILMNYDGALQIQVYKDPMPELIPFTEHTLQSCKGWTVCLGESRDAVIYHNFESIPHMVVAGTTRYGKSVFLKNTVTTLLHNHPEYIRFTLIDLKGGLAFNRFSNVSQVLTVAKDAQETLIALRGIHEDIKRQQVEFLSKGFEDVREAGYKHRHFIVIDEAAEISIQGEPLKEIKLIKSECEKIIAEIARIGGGLGYRLIFSTQYPTADTLPRQVKQNCDARLCFKLQTDTASQVVLDESGAEKLPFVKGRAIYQTDRKYIVQTPFIENQFIDRIIRPYITIKARKEEYYEAGTAKQTPEGRSHTLIIEEA</sequence>
<evidence type="ECO:0000256" key="2">
    <source>
        <dbReference type="ARBA" id="ARBA00022840"/>
    </source>
</evidence>
<gene>
    <name evidence="5" type="ORF">PAECIP111891_03176</name>
</gene>
<dbReference type="InterPro" id="IPR050206">
    <property type="entry name" value="FtsK/SpoIIIE/SftA"/>
</dbReference>
<keyword evidence="2 3" id="KW-0067">ATP-binding</keyword>
<keyword evidence="1 3" id="KW-0547">Nucleotide-binding</keyword>
<dbReference type="PANTHER" id="PTHR22683">
    <property type="entry name" value="SPORULATION PROTEIN RELATED"/>
    <property type="match status" value="1"/>
</dbReference>
<evidence type="ECO:0000313" key="5">
    <source>
        <dbReference type="EMBL" id="CAH1208208.1"/>
    </source>
</evidence>
<dbReference type="SUPFAM" id="SSF52540">
    <property type="entry name" value="P-loop containing nucleoside triphosphate hydrolases"/>
    <property type="match status" value="1"/>
</dbReference>
<comment type="caution">
    <text evidence="5">The sequence shown here is derived from an EMBL/GenBank/DDBJ whole genome shotgun (WGS) entry which is preliminary data.</text>
</comment>
<feature type="domain" description="FtsK" evidence="4">
    <location>
        <begin position="171"/>
        <end position="361"/>
    </location>
</feature>
<dbReference type="PROSITE" id="PS50901">
    <property type="entry name" value="FTSK"/>
    <property type="match status" value="1"/>
</dbReference>
<dbReference type="InterPro" id="IPR002543">
    <property type="entry name" value="FtsK_dom"/>
</dbReference>
<dbReference type="Proteomes" id="UP000838821">
    <property type="component" value="Unassembled WGS sequence"/>
</dbReference>
<evidence type="ECO:0000256" key="3">
    <source>
        <dbReference type="PROSITE-ProRule" id="PRU00289"/>
    </source>
</evidence>
<dbReference type="EMBL" id="CAKMMW010000008">
    <property type="protein sequence ID" value="CAH1208208.1"/>
    <property type="molecule type" value="Genomic_DNA"/>
</dbReference>
<dbReference type="PANTHER" id="PTHR22683:SF1">
    <property type="entry name" value="TYPE VII SECRETION SYSTEM PROTEIN ESSC"/>
    <property type="match status" value="1"/>
</dbReference>
<dbReference type="Pfam" id="PF01580">
    <property type="entry name" value="FtsK_SpoIIIE"/>
    <property type="match status" value="1"/>
</dbReference>
<name>A0ABN8GGC5_9BACL</name>